<gene>
    <name evidence="1" type="ORF">DSO57_1026007</name>
</gene>
<evidence type="ECO:0000313" key="1">
    <source>
        <dbReference type="EMBL" id="KAJ9053264.1"/>
    </source>
</evidence>
<dbReference type="EMBL" id="QTSX02006539">
    <property type="protein sequence ID" value="KAJ9053264.1"/>
    <property type="molecule type" value="Genomic_DNA"/>
</dbReference>
<protein>
    <submittedName>
        <fullName evidence="1">Uncharacterized protein</fullName>
    </submittedName>
</protein>
<accession>A0ACC2RTA9</accession>
<organism evidence="1 2">
    <name type="scientific">Entomophthora muscae</name>
    <dbReference type="NCBI Taxonomy" id="34485"/>
    <lineage>
        <taxon>Eukaryota</taxon>
        <taxon>Fungi</taxon>
        <taxon>Fungi incertae sedis</taxon>
        <taxon>Zoopagomycota</taxon>
        <taxon>Entomophthoromycotina</taxon>
        <taxon>Entomophthoromycetes</taxon>
        <taxon>Entomophthorales</taxon>
        <taxon>Entomophthoraceae</taxon>
        <taxon>Entomophthora</taxon>
    </lineage>
</organism>
<name>A0ACC2RTA9_9FUNG</name>
<comment type="caution">
    <text evidence="1">The sequence shown here is derived from an EMBL/GenBank/DDBJ whole genome shotgun (WGS) entry which is preliminary data.</text>
</comment>
<dbReference type="Proteomes" id="UP001165960">
    <property type="component" value="Unassembled WGS sequence"/>
</dbReference>
<sequence length="70" mass="8165">MLSDAVIRWFLIRWWGWIAAVISLRVPDLELSQLIRDGMYVRAKEMVSEPILSERAIQIVSSDRLFNAEC</sequence>
<reference evidence="1" key="1">
    <citation type="submission" date="2022-04" db="EMBL/GenBank/DDBJ databases">
        <title>Genome of the entomopathogenic fungus Entomophthora muscae.</title>
        <authorList>
            <person name="Elya C."/>
            <person name="Lovett B.R."/>
            <person name="Lee E."/>
            <person name="Macias A.M."/>
            <person name="Hajek A.E."/>
            <person name="De Bivort B.L."/>
            <person name="Kasson M.T."/>
            <person name="De Fine Licht H.H."/>
            <person name="Stajich J.E."/>
        </authorList>
    </citation>
    <scope>NUCLEOTIDE SEQUENCE</scope>
    <source>
        <strain evidence="1">Berkeley</strain>
    </source>
</reference>
<keyword evidence="2" id="KW-1185">Reference proteome</keyword>
<proteinExistence type="predicted"/>
<evidence type="ECO:0000313" key="2">
    <source>
        <dbReference type="Proteomes" id="UP001165960"/>
    </source>
</evidence>